<dbReference type="GO" id="GO:0009279">
    <property type="term" value="C:cell outer membrane"/>
    <property type="evidence" value="ECO:0007669"/>
    <property type="project" value="UniProtKB-SubCell"/>
</dbReference>
<dbReference type="AlphaFoldDB" id="A0A1I7BKV5"/>
<protein>
    <submittedName>
        <fullName evidence="13">General secretion pathway protein D</fullName>
    </submittedName>
</protein>
<evidence type="ECO:0000259" key="12">
    <source>
        <dbReference type="Pfam" id="PF03958"/>
    </source>
</evidence>
<dbReference type="RefSeq" id="WP_208608979.1">
    <property type="nucleotide sequence ID" value="NZ_FPBD01000004.1"/>
</dbReference>
<feature type="domain" description="NolW-like" evidence="12">
    <location>
        <begin position="237"/>
        <end position="291"/>
    </location>
</feature>
<dbReference type="PROSITE" id="PS51257">
    <property type="entry name" value="PROKAR_LIPOPROTEIN"/>
    <property type="match status" value="1"/>
</dbReference>
<organism evidence="13 14">
    <name type="scientific">Pseudovibrio denitrificans</name>
    <dbReference type="NCBI Taxonomy" id="258256"/>
    <lineage>
        <taxon>Bacteria</taxon>
        <taxon>Pseudomonadati</taxon>
        <taxon>Pseudomonadota</taxon>
        <taxon>Alphaproteobacteria</taxon>
        <taxon>Hyphomicrobiales</taxon>
        <taxon>Stappiaceae</taxon>
        <taxon>Pseudovibrio</taxon>
    </lineage>
</organism>
<keyword evidence="4" id="KW-0812">Transmembrane</keyword>
<feature type="domain" description="Type II/III secretion system secretin-like" evidence="11">
    <location>
        <begin position="570"/>
        <end position="738"/>
    </location>
</feature>
<comment type="similarity">
    <text evidence="2">Belongs to the bacterial secretin family. GSP D subfamily.</text>
</comment>
<comment type="subcellular location">
    <subcellularLocation>
        <location evidence="1 9">Cell outer membrane</location>
    </subcellularLocation>
</comment>
<dbReference type="Proteomes" id="UP000183371">
    <property type="component" value="Unassembled WGS sequence"/>
</dbReference>
<evidence type="ECO:0000256" key="10">
    <source>
        <dbReference type="SAM" id="MobiDB-lite"/>
    </source>
</evidence>
<keyword evidence="3 9" id="KW-0813">Transport</keyword>
<dbReference type="NCBIfam" id="TIGR02517">
    <property type="entry name" value="type_II_gspD"/>
    <property type="match status" value="1"/>
</dbReference>
<dbReference type="InterPro" id="IPR005644">
    <property type="entry name" value="NolW-like"/>
</dbReference>
<accession>A0A1I7BKV5</accession>
<dbReference type="GO" id="GO:0015628">
    <property type="term" value="P:protein secretion by the type II secretion system"/>
    <property type="evidence" value="ECO:0007669"/>
    <property type="project" value="InterPro"/>
</dbReference>
<dbReference type="PANTHER" id="PTHR30332">
    <property type="entry name" value="PROBABLE GENERAL SECRETION PATHWAY PROTEIN D"/>
    <property type="match status" value="1"/>
</dbReference>
<dbReference type="PRINTS" id="PR00811">
    <property type="entry name" value="BCTERIALGSPD"/>
</dbReference>
<reference evidence="14" key="1">
    <citation type="submission" date="2016-10" db="EMBL/GenBank/DDBJ databases">
        <authorList>
            <person name="Varghese N."/>
            <person name="Submissions S."/>
        </authorList>
    </citation>
    <scope>NUCLEOTIDE SEQUENCE [LARGE SCALE GENOMIC DNA]</scope>
    <source>
        <strain evidence="14">DSM 17465</strain>
    </source>
</reference>
<dbReference type="InterPro" id="IPR038591">
    <property type="entry name" value="NolW-like_sf"/>
</dbReference>
<evidence type="ECO:0000256" key="9">
    <source>
        <dbReference type="RuleBase" id="RU004004"/>
    </source>
</evidence>
<evidence type="ECO:0000256" key="3">
    <source>
        <dbReference type="ARBA" id="ARBA00022448"/>
    </source>
</evidence>
<evidence type="ECO:0000259" key="11">
    <source>
        <dbReference type="Pfam" id="PF00263"/>
    </source>
</evidence>
<dbReference type="Gene3D" id="3.55.50.30">
    <property type="match status" value="1"/>
</dbReference>
<dbReference type="EMBL" id="FPBD01000004">
    <property type="protein sequence ID" value="SFT87741.1"/>
    <property type="molecule type" value="Genomic_DNA"/>
</dbReference>
<keyword evidence="8" id="KW-0998">Cell outer membrane</keyword>
<dbReference type="InterPro" id="IPR004846">
    <property type="entry name" value="T2SS/T3SS_dom"/>
</dbReference>
<feature type="domain" description="NolW-like" evidence="12">
    <location>
        <begin position="375"/>
        <end position="506"/>
    </location>
</feature>
<evidence type="ECO:0000256" key="1">
    <source>
        <dbReference type="ARBA" id="ARBA00004442"/>
    </source>
</evidence>
<keyword evidence="6" id="KW-0653">Protein transport</keyword>
<evidence type="ECO:0000313" key="14">
    <source>
        <dbReference type="Proteomes" id="UP000183371"/>
    </source>
</evidence>
<proteinExistence type="inferred from homology"/>
<keyword evidence="4" id="KW-1134">Transmembrane beta strand</keyword>
<dbReference type="InterPro" id="IPR001775">
    <property type="entry name" value="GspD/PilQ"/>
</dbReference>
<evidence type="ECO:0000313" key="13">
    <source>
        <dbReference type="EMBL" id="SFT87741.1"/>
    </source>
</evidence>
<dbReference type="PANTHER" id="PTHR30332:SF25">
    <property type="entry name" value="SECRETIN XPSD"/>
    <property type="match status" value="1"/>
</dbReference>
<dbReference type="Pfam" id="PF03958">
    <property type="entry name" value="Secretin_N"/>
    <property type="match status" value="2"/>
</dbReference>
<feature type="compositionally biased region" description="Polar residues" evidence="10">
    <location>
        <begin position="411"/>
        <end position="422"/>
    </location>
</feature>
<dbReference type="InterPro" id="IPR050810">
    <property type="entry name" value="Bact_Secretion_Sys_Channel"/>
</dbReference>
<evidence type="ECO:0000256" key="8">
    <source>
        <dbReference type="ARBA" id="ARBA00023237"/>
    </source>
</evidence>
<name>A0A1I7BKV5_9HYPH</name>
<dbReference type="InterPro" id="IPR013356">
    <property type="entry name" value="T2SS_GspD"/>
</dbReference>
<gene>
    <name evidence="13" type="ORF">SAMN05444141_10448</name>
</gene>
<dbReference type="Pfam" id="PF00263">
    <property type="entry name" value="Secretin"/>
    <property type="match status" value="1"/>
</dbReference>
<sequence length="757" mass="82164">MIGAKLSSMLRKTAGVFSISVILLGCTTTQPADQEWEDTAPPAGLTEQLQYFFSEDNQRDVHLALSGQPRLASHSRGTLGRSINTRWVNSENAAQGRPGTAFFFNDEEAKVLLADARLNSANRQEIRVAQASDAKATSDVVRLNFRGESLEYFIQQTLGGILQVNYVIDEPLEGTVTFQTENPIAKDQMLSLVRVLLGRNGYILKLIDQIFHIGRPETIQAIEQFSGVGSAGDLKLRILPVRSASSDDAAKVLQAILPAGASAVAVEGSNKIAIRARPEDIGAAEELVNSLYNRDNDKTIVSVLRLQQSSASQVAKQITTLFQQLYPNQLNSPLTIIPLETQQSLLVAVQSREMLQRVRRITKEVDYNLLDTPKVRIITLKYLPANEIATQLTQILEGEGGSGVAAPPVEQRQQASRGNGSSARKFPVSANGEFVGPAEDSISNRFSNANKLFDGLTDAPSSRVAVGSKVGIVADSRNNALLVNSTYKEFKHIRDVVQALDLPLSQVVIEATIAEVNINDNLSYGVQWYLAKGNFAGGIGAVADGASRPTKAAGGALSLNTVGVDVVLKALQNITKVKVISSPYLTVLDGRKARLVIGDQVPFASRSQSSSNDGNVTVTNEVDVKDTGIVLQVEPNIRSNNSVLLQIQQEVSNVVQNKTEEGSLTPTIATRTINSDIVVESGRTILLGGLIQERKENGESGVPILRKIPVFGELFKENTTNDTRRTELLVMITPRVVRKQSELQNITQKLRRELSAF</sequence>
<feature type="region of interest" description="Disordered" evidence="10">
    <location>
        <begin position="403"/>
        <end position="429"/>
    </location>
</feature>
<keyword evidence="14" id="KW-1185">Reference proteome</keyword>
<evidence type="ECO:0000256" key="7">
    <source>
        <dbReference type="ARBA" id="ARBA00023136"/>
    </source>
</evidence>
<keyword evidence="5" id="KW-0732">Signal</keyword>
<evidence type="ECO:0000256" key="6">
    <source>
        <dbReference type="ARBA" id="ARBA00022927"/>
    </source>
</evidence>
<evidence type="ECO:0000256" key="4">
    <source>
        <dbReference type="ARBA" id="ARBA00022452"/>
    </source>
</evidence>
<evidence type="ECO:0000256" key="5">
    <source>
        <dbReference type="ARBA" id="ARBA00022729"/>
    </source>
</evidence>
<dbReference type="Gene3D" id="3.30.1370.120">
    <property type="match status" value="2"/>
</dbReference>
<dbReference type="GO" id="GO:0015627">
    <property type="term" value="C:type II protein secretion system complex"/>
    <property type="evidence" value="ECO:0007669"/>
    <property type="project" value="InterPro"/>
</dbReference>
<evidence type="ECO:0000256" key="2">
    <source>
        <dbReference type="ARBA" id="ARBA00006980"/>
    </source>
</evidence>
<keyword evidence="7" id="KW-0472">Membrane</keyword>